<proteinExistence type="predicted"/>
<feature type="transmembrane region" description="Helical" evidence="1">
    <location>
        <begin position="801"/>
        <end position="823"/>
    </location>
</feature>
<dbReference type="AlphaFoldDB" id="A0A3D9UFP2"/>
<evidence type="ECO:0000313" key="3">
    <source>
        <dbReference type="Proteomes" id="UP000256294"/>
    </source>
</evidence>
<dbReference type="Gene3D" id="2.180.10.10">
    <property type="entry name" value="RHS repeat-associated core"/>
    <property type="match status" value="1"/>
</dbReference>
<dbReference type="Pfam" id="PF18807">
    <property type="entry name" value="TTc_toxin_rep"/>
    <property type="match status" value="1"/>
</dbReference>
<dbReference type="InterPro" id="IPR050708">
    <property type="entry name" value="T6SS_VgrG/RHS"/>
</dbReference>
<protein>
    <submittedName>
        <fullName evidence="2">RHS repeat-associated protein</fullName>
    </submittedName>
</protein>
<feature type="transmembrane region" description="Helical" evidence="1">
    <location>
        <begin position="774"/>
        <end position="795"/>
    </location>
</feature>
<keyword evidence="3" id="KW-1185">Reference proteome</keyword>
<reference evidence="2 3" key="1">
    <citation type="submission" date="2018-08" db="EMBL/GenBank/DDBJ databases">
        <title>Genomic Encyclopedia of Archaeal and Bacterial Type Strains, Phase II (KMG-II): from individual species to whole genera.</title>
        <authorList>
            <person name="Goeker M."/>
        </authorList>
    </citation>
    <scope>NUCLEOTIDE SEQUENCE [LARGE SCALE GENOMIC DNA]</scope>
    <source>
        <strain evidence="2 3">DSM 17905</strain>
    </source>
</reference>
<dbReference type="PANTHER" id="PTHR32305">
    <property type="match status" value="1"/>
</dbReference>
<gene>
    <name evidence="2" type="ORF">BDD26_3073</name>
</gene>
<dbReference type="Proteomes" id="UP000256294">
    <property type="component" value="Unassembled WGS sequence"/>
</dbReference>
<dbReference type="PANTHER" id="PTHR32305:SF15">
    <property type="entry name" value="PROTEIN RHSA-RELATED"/>
    <property type="match status" value="1"/>
</dbReference>
<dbReference type="EMBL" id="QTUB01000001">
    <property type="protein sequence ID" value="REF28199.1"/>
    <property type="molecule type" value="Genomic_DNA"/>
</dbReference>
<keyword evidence="1" id="KW-1133">Transmembrane helix</keyword>
<name>A0A3D9UFP2_9GAMM</name>
<keyword evidence="1" id="KW-0812">Transmembrane</keyword>
<organism evidence="2 3">
    <name type="scientific">Xenorhabdus cabanillasii</name>
    <dbReference type="NCBI Taxonomy" id="351673"/>
    <lineage>
        <taxon>Bacteria</taxon>
        <taxon>Pseudomonadati</taxon>
        <taxon>Pseudomonadota</taxon>
        <taxon>Gammaproteobacteria</taxon>
        <taxon>Enterobacterales</taxon>
        <taxon>Morganellaceae</taxon>
        <taxon>Xenorhabdus</taxon>
    </lineage>
</organism>
<keyword evidence="1" id="KW-0472">Membrane</keyword>
<dbReference type="RefSeq" id="WP_115826984.1">
    <property type="nucleotide sequence ID" value="NZ_QTUB01000001.1"/>
</dbReference>
<dbReference type="NCBIfam" id="TIGR03696">
    <property type="entry name" value="Rhs_assc_core"/>
    <property type="match status" value="1"/>
</dbReference>
<dbReference type="InterPro" id="IPR041508">
    <property type="entry name" value="TcC-like_repeat"/>
</dbReference>
<sequence length="1051" mass="114789">MAQTLYSKTPSVVVMDNRGLNVRTVQYYRHPDTVDFTDERISFSQYTLAGFPERIFSPRQYDLWKRDNSIKPDRASIQSLSGMALQTEGTDDGVAAALNDIAGRPVISVDAMGVKRRYLYEENHLAGRLLSITEQAPDQEFSVVERFVWSGNGEQEKAYNLVGTCVSRYDTAGREECQSVSLLGSPLRITRQLLPDDIEADWQGNTPNDWNTLFSGNVSGNSFTTCMTADVTGALLIQTDAMGNQLRYEYDRAGQLKSHWLTPAQGKEKNIIASLTYSAAGQTLTQKDGNGILTTNLYEQKTQRLSESRVERPSDHPSGATILQNFHYKYDPVGNVVSVYDHAQAVRYWRNQKISPENQYTYDSFYQLVSATGREMSTLSGSISSLPSPLIPVSNGDDVHTNYIRRYTYDRGNNLTQIQHNAPGSRNNHATSLTVSSRNNRAVLSAFTTDPEQVDTWFDAGGHQTSLLPGQKLTYNQRGELSQVTPVSRDTEMDEEWYRYNEDSQRLVKVSQYLNGNTQRKARTVYLPGLELRTMFRGNTLNEELHIITAGHVRLLHWVSGQPAEIEGDQLRYSYSNFTGSSAMEVDEAGKVISQEEYYPYGGTSIWTVRNQTEAAYKFHRYSGKERDATGLYYYGLRYYQPWAGRWLSADPGGIIDGLNMFSMVHNNPVNGVDSDGGASLMSNVITLIGGIFNNGFSLPSFSRPSFSWPSFSLPSFSRPSFSFDFDFSFDFSPVGVVKKIAGPAIKFVYKKAYKKLLNYALSKAKTEQQKRNIIRGFRGVSVGVGVAVAIAGVVSSAGLAIPVAVGVVAAGGAIAGAVGVFAGPISRSLSKAYAKLFRGRTAAHLSTATGNFMAGGSAGSAAVAHGVTSVNDPVLKRQGRTGEYRSLAGAEVGIASGTVSAVLNDDLVKSGIAASAAAMGSQVSESQKTLEGVGDVAATAAIEGASAGRKLAKAFGLRSLTARAVETVAEVATNVDISPASLIENSSTAIYAHGKTFLHVRTEDTNNFEAFRNIEETLPADGDAGWLSGALENVWGWFSWSRNQNQESFA</sequence>
<evidence type="ECO:0000313" key="2">
    <source>
        <dbReference type="EMBL" id="REF28199.1"/>
    </source>
</evidence>
<comment type="caution">
    <text evidence="2">The sequence shown here is derived from an EMBL/GenBank/DDBJ whole genome shotgun (WGS) entry which is preliminary data.</text>
</comment>
<dbReference type="InterPro" id="IPR022385">
    <property type="entry name" value="Rhs_assc_core"/>
</dbReference>
<evidence type="ECO:0000256" key="1">
    <source>
        <dbReference type="SAM" id="Phobius"/>
    </source>
</evidence>
<accession>A0A3D9UFP2</accession>